<sequence>MKRILRRILFIGAALVLALDAWLYLPGFLSGPQELTGETEVHFIDVGQGDSILLLSGGQAVLVDAGTAESGDTIVRYLEELGVQELYAVVATHPHADHIGGMARVIEAFPIGHFFMGRETANTATYGSMLDALEARGLRPTVPQRGDILPFDSGASLTFLGPDDDVSDSDLNNRSLVTLFQAGGRSVLLMGDAEAAAERSLLNHYPLLSCEILKVGHHGANTSSSEEFLCAVRPSTAVISCGVNNDYGHPSPQTLENLSLAGVGDVRITAESGTVVLPLDPLPSSKENAA</sequence>
<reference evidence="2" key="1">
    <citation type="submission" date="2020-08" db="EMBL/GenBank/DDBJ databases">
        <title>Genome public.</title>
        <authorList>
            <person name="Liu C."/>
            <person name="Sun Q."/>
        </authorList>
    </citation>
    <scope>NUCLEOTIDE SEQUENCE</scope>
    <source>
        <strain evidence="2">NSJ-28</strain>
    </source>
</reference>
<dbReference type="InterPro" id="IPR001279">
    <property type="entry name" value="Metallo-B-lactamas"/>
</dbReference>
<dbReference type="SMART" id="SM00849">
    <property type="entry name" value="Lactamase_B"/>
    <property type="match status" value="1"/>
</dbReference>
<dbReference type="SUPFAM" id="SSF56281">
    <property type="entry name" value="Metallo-hydrolase/oxidoreductase"/>
    <property type="match status" value="1"/>
</dbReference>
<dbReference type="Pfam" id="PF00753">
    <property type="entry name" value="Lactamase_B"/>
    <property type="match status" value="1"/>
</dbReference>
<dbReference type="InterPro" id="IPR052159">
    <property type="entry name" value="Competence_DNA_uptake"/>
</dbReference>
<dbReference type="Gene3D" id="3.60.15.10">
    <property type="entry name" value="Ribonuclease Z/Hydroxyacylglutathione hydrolase-like"/>
    <property type="match status" value="1"/>
</dbReference>
<dbReference type="RefSeq" id="WP_147573958.1">
    <property type="nucleotide sequence ID" value="NZ_JACOPL010000003.1"/>
</dbReference>
<accession>A0A923LSV2</accession>
<dbReference type="EMBL" id="JACOPL010000003">
    <property type="protein sequence ID" value="MBC5724643.1"/>
    <property type="molecule type" value="Genomic_DNA"/>
</dbReference>
<evidence type="ECO:0000313" key="2">
    <source>
        <dbReference type="EMBL" id="MBC5724643.1"/>
    </source>
</evidence>
<dbReference type="CDD" id="cd07731">
    <property type="entry name" value="ComA-like_MBL-fold"/>
    <property type="match status" value="1"/>
</dbReference>
<name>A0A923LSV2_9FIRM</name>
<feature type="domain" description="Metallo-beta-lactamase" evidence="1">
    <location>
        <begin position="48"/>
        <end position="243"/>
    </location>
</feature>
<evidence type="ECO:0000259" key="1">
    <source>
        <dbReference type="SMART" id="SM00849"/>
    </source>
</evidence>
<dbReference type="PANTHER" id="PTHR30619:SF7">
    <property type="entry name" value="BETA-LACTAMASE DOMAIN PROTEIN"/>
    <property type="match status" value="1"/>
</dbReference>
<dbReference type="InterPro" id="IPR035681">
    <property type="entry name" value="ComA-like_MBL"/>
</dbReference>
<evidence type="ECO:0000313" key="3">
    <source>
        <dbReference type="Proteomes" id="UP000606499"/>
    </source>
</evidence>
<dbReference type="AlphaFoldDB" id="A0A923LSV2"/>
<keyword evidence="3" id="KW-1185">Reference proteome</keyword>
<comment type="caution">
    <text evidence="2">The sequence shown here is derived from an EMBL/GenBank/DDBJ whole genome shotgun (WGS) entry which is preliminary data.</text>
</comment>
<protein>
    <submittedName>
        <fullName evidence="2">MBL fold metallo-hydrolase</fullName>
    </submittedName>
</protein>
<dbReference type="PANTHER" id="PTHR30619">
    <property type="entry name" value="DNA INTERNALIZATION/COMPETENCE PROTEIN COMEC/REC2"/>
    <property type="match status" value="1"/>
</dbReference>
<organism evidence="2 3">
    <name type="scientific">Agathobaculum faecis</name>
    <dbReference type="NCBI Taxonomy" id="2763013"/>
    <lineage>
        <taxon>Bacteria</taxon>
        <taxon>Bacillati</taxon>
        <taxon>Bacillota</taxon>
        <taxon>Clostridia</taxon>
        <taxon>Eubacteriales</taxon>
        <taxon>Butyricicoccaceae</taxon>
        <taxon>Agathobaculum</taxon>
    </lineage>
</organism>
<proteinExistence type="predicted"/>
<gene>
    <name evidence="2" type="ORF">H8S45_04105</name>
</gene>
<dbReference type="Proteomes" id="UP000606499">
    <property type="component" value="Unassembled WGS sequence"/>
</dbReference>
<dbReference type="InterPro" id="IPR036866">
    <property type="entry name" value="RibonucZ/Hydroxyglut_hydro"/>
</dbReference>